<sequence length="57" mass="6366">MLHNTAQVTNTFVPITSPPINIQISTSPQRADYTTVFGNIPHYKCFIAVRLELTVCC</sequence>
<keyword evidence="2" id="KW-1185">Reference proteome</keyword>
<evidence type="ECO:0000313" key="2">
    <source>
        <dbReference type="Proteomes" id="UP000186922"/>
    </source>
</evidence>
<proteinExistence type="predicted"/>
<dbReference type="Proteomes" id="UP000186922">
    <property type="component" value="Unassembled WGS sequence"/>
</dbReference>
<reference evidence="1 2" key="1">
    <citation type="journal article" date="2016" name="Nat. Commun.">
        <title>Extremotolerant tardigrade genome and improved radiotolerance of human cultured cells by tardigrade-unique protein.</title>
        <authorList>
            <person name="Hashimoto T."/>
            <person name="Horikawa D.D."/>
            <person name="Saito Y."/>
            <person name="Kuwahara H."/>
            <person name="Kozuka-Hata H."/>
            <person name="Shin-I T."/>
            <person name="Minakuchi Y."/>
            <person name="Ohishi K."/>
            <person name="Motoyama A."/>
            <person name="Aizu T."/>
            <person name="Enomoto A."/>
            <person name="Kondo K."/>
            <person name="Tanaka S."/>
            <person name="Hara Y."/>
            <person name="Koshikawa S."/>
            <person name="Sagara H."/>
            <person name="Miura T."/>
            <person name="Yokobori S."/>
            <person name="Miyagawa K."/>
            <person name="Suzuki Y."/>
            <person name="Kubo T."/>
            <person name="Oyama M."/>
            <person name="Kohara Y."/>
            <person name="Fujiyama A."/>
            <person name="Arakawa K."/>
            <person name="Katayama T."/>
            <person name="Toyoda A."/>
            <person name="Kunieda T."/>
        </authorList>
    </citation>
    <scope>NUCLEOTIDE SEQUENCE [LARGE SCALE GENOMIC DNA]</scope>
    <source>
        <strain evidence="1 2">YOKOZUNA-1</strain>
    </source>
</reference>
<accession>A0A1D1UMM2</accession>
<protein>
    <submittedName>
        <fullName evidence="1">Uncharacterized protein</fullName>
    </submittedName>
</protein>
<name>A0A1D1UMM2_RAMVA</name>
<dbReference type="EMBL" id="BDGG01000001">
    <property type="protein sequence ID" value="GAU90954.1"/>
    <property type="molecule type" value="Genomic_DNA"/>
</dbReference>
<comment type="caution">
    <text evidence="1">The sequence shown here is derived from an EMBL/GenBank/DDBJ whole genome shotgun (WGS) entry which is preliminary data.</text>
</comment>
<gene>
    <name evidence="1" type="primary">RvY_03301-1</name>
    <name evidence="1" type="synonym">RvY_03301.1</name>
    <name evidence="1" type="ORF">RvY_03301</name>
</gene>
<dbReference type="AlphaFoldDB" id="A0A1D1UMM2"/>
<evidence type="ECO:0000313" key="1">
    <source>
        <dbReference type="EMBL" id="GAU90954.1"/>
    </source>
</evidence>
<organism evidence="1 2">
    <name type="scientific">Ramazzottius varieornatus</name>
    <name type="common">Water bear</name>
    <name type="synonym">Tardigrade</name>
    <dbReference type="NCBI Taxonomy" id="947166"/>
    <lineage>
        <taxon>Eukaryota</taxon>
        <taxon>Metazoa</taxon>
        <taxon>Ecdysozoa</taxon>
        <taxon>Tardigrada</taxon>
        <taxon>Eutardigrada</taxon>
        <taxon>Parachela</taxon>
        <taxon>Hypsibioidea</taxon>
        <taxon>Ramazzottiidae</taxon>
        <taxon>Ramazzottius</taxon>
    </lineage>
</organism>